<dbReference type="Pfam" id="PF01661">
    <property type="entry name" value="Macro"/>
    <property type="match status" value="1"/>
</dbReference>
<organism evidence="2 3">
    <name type="scientific">Thiorhodococcus minor</name>
    <dbReference type="NCBI Taxonomy" id="57489"/>
    <lineage>
        <taxon>Bacteria</taxon>
        <taxon>Pseudomonadati</taxon>
        <taxon>Pseudomonadota</taxon>
        <taxon>Gammaproteobacteria</taxon>
        <taxon>Chromatiales</taxon>
        <taxon>Chromatiaceae</taxon>
        <taxon>Thiorhodococcus</taxon>
    </lineage>
</organism>
<accession>A0A6M0JS63</accession>
<evidence type="ECO:0000313" key="3">
    <source>
        <dbReference type="Proteomes" id="UP000483379"/>
    </source>
</evidence>
<gene>
    <name evidence="2" type="ORF">G3446_00375</name>
</gene>
<dbReference type="InterPro" id="IPR043472">
    <property type="entry name" value="Macro_dom-like"/>
</dbReference>
<evidence type="ECO:0000259" key="1">
    <source>
        <dbReference type="PROSITE" id="PS51154"/>
    </source>
</evidence>
<dbReference type="Proteomes" id="UP000483379">
    <property type="component" value="Unassembled WGS sequence"/>
</dbReference>
<sequence length="408" mass="45318">MTSHVWKIGSIDLHLAVADLFDLDVSAIVNSDQTDFYLARNPKTISGQIRRRLGSVIQDELDALTQKTILPTGTVLSTGGGALYERIYHAGFHQPGEWLDSEDVDHEADALNTVIRCVRTILTDPDLPESIAFPLLGTGLFGLSPALVAYEFAREILAVGLRGGPRRAVWLAVRRGTYDQIVDSLIQGLIDHHLGVSPIQDLRLGIGYLDQFNRLHVRSADPRFLAWMLLRYAELLASYLLARLAIAAGPAGAVTQLIPIGQSLSFGMVRRDTQHLALQLQSAVSLDPWTRHLRTLVLSDMHLHHRLSHLNEDRNRLAHGQPSRTPSEIEADLRAFIAYERWSARCEALGNPNVDGLEPWLRRFAPGHDDTQGAGVETQGLLNRWTPNKLEYLLPVTGRTMQVAESLT</sequence>
<proteinExistence type="predicted"/>
<name>A0A6M0JS63_9GAMM</name>
<dbReference type="AlphaFoldDB" id="A0A6M0JS63"/>
<protein>
    <recommendedName>
        <fullName evidence="1">Macro domain-containing protein</fullName>
    </recommendedName>
</protein>
<keyword evidence="3" id="KW-1185">Reference proteome</keyword>
<dbReference type="RefSeq" id="WP_164450404.1">
    <property type="nucleotide sequence ID" value="NZ_JAAIJQ010000001.1"/>
</dbReference>
<dbReference type="InterPro" id="IPR002589">
    <property type="entry name" value="Macro_dom"/>
</dbReference>
<dbReference type="PROSITE" id="PS51154">
    <property type="entry name" value="MACRO"/>
    <property type="match status" value="1"/>
</dbReference>
<evidence type="ECO:0000313" key="2">
    <source>
        <dbReference type="EMBL" id="NEV60362.1"/>
    </source>
</evidence>
<dbReference type="Gene3D" id="3.40.220.10">
    <property type="entry name" value="Leucine Aminopeptidase, subunit E, domain 1"/>
    <property type="match status" value="1"/>
</dbReference>
<dbReference type="SMART" id="SM00506">
    <property type="entry name" value="A1pp"/>
    <property type="match status" value="1"/>
</dbReference>
<reference evidence="2 3" key="1">
    <citation type="submission" date="2020-02" db="EMBL/GenBank/DDBJ databases">
        <title>Genome sequences of Thiorhodococcus mannitoliphagus and Thiorhodococcus minor, purple sulfur photosynthetic bacteria in the gammaproteobacterial family, Chromatiaceae.</title>
        <authorList>
            <person name="Aviles F.A."/>
            <person name="Meyer T.E."/>
            <person name="Kyndt J.A."/>
        </authorList>
    </citation>
    <scope>NUCLEOTIDE SEQUENCE [LARGE SCALE GENOMIC DNA]</scope>
    <source>
        <strain evidence="2 3">DSM 11518</strain>
    </source>
</reference>
<feature type="domain" description="Macro" evidence="1">
    <location>
        <begin position="1"/>
        <end position="190"/>
    </location>
</feature>
<dbReference type="SUPFAM" id="SSF52949">
    <property type="entry name" value="Macro domain-like"/>
    <property type="match status" value="1"/>
</dbReference>
<dbReference type="EMBL" id="JAAIJQ010000001">
    <property type="protein sequence ID" value="NEV60362.1"/>
    <property type="molecule type" value="Genomic_DNA"/>
</dbReference>
<comment type="caution">
    <text evidence="2">The sequence shown here is derived from an EMBL/GenBank/DDBJ whole genome shotgun (WGS) entry which is preliminary data.</text>
</comment>